<evidence type="ECO:0000256" key="3">
    <source>
        <dbReference type="SAM" id="Coils"/>
    </source>
</evidence>
<dbReference type="PANTHER" id="PTHR11675:SF126">
    <property type="entry name" value="RICIN B LECTIN DOMAIN-CONTAINING PROTEIN"/>
    <property type="match status" value="1"/>
</dbReference>
<comment type="caution">
    <text evidence="6">The sequence shown here is derived from an EMBL/GenBank/DDBJ whole genome shotgun (WGS) entry which is preliminary data.</text>
</comment>
<evidence type="ECO:0000256" key="4">
    <source>
        <dbReference type="SAM" id="MobiDB-lite"/>
    </source>
</evidence>
<feature type="domain" description="Ricin B lectin" evidence="5">
    <location>
        <begin position="190"/>
        <end position="324"/>
    </location>
</feature>
<dbReference type="CDD" id="cd00161">
    <property type="entry name" value="beta-trefoil_Ricin-like"/>
    <property type="match status" value="1"/>
</dbReference>
<evidence type="ECO:0000313" key="6">
    <source>
        <dbReference type="EMBL" id="MDT0462982.1"/>
    </source>
</evidence>
<proteinExistence type="predicted"/>
<organism evidence="6 7">
    <name type="scientific">Streptomyces gibsoniae</name>
    <dbReference type="NCBI Taxonomy" id="3075529"/>
    <lineage>
        <taxon>Bacteria</taxon>
        <taxon>Bacillati</taxon>
        <taxon>Actinomycetota</taxon>
        <taxon>Actinomycetes</taxon>
        <taxon>Kitasatosporales</taxon>
        <taxon>Streptomycetaceae</taxon>
        <taxon>Streptomyces</taxon>
    </lineage>
</organism>
<keyword evidence="3" id="KW-0175">Coiled coil</keyword>
<dbReference type="SUPFAM" id="SSF50370">
    <property type="entry name" value="Ricin B-like lectins"/>
    <property type="match status" value="2"/>
</dbReference>
<dbReference type="InterPro" id="IPR000772">
    <property type="entry name" value="Ricin_B_lectin"/>
</dbReference>
<feature type="compositionally biased region" description="Low complexity" evidence="4">
    <location>
        <begin position="810"/>
        <end position="835"/>
    </location>
</feature>
<dbReference type="PROSITE" id="PS50231">
    <property type="entry name" value="RICIN_B_LECTIN"/>
    <property type="match status" value="3"/>
</dbReference>
<feature type="domain" description="Ricin B lectin" evidence="5">
    <location>
        <begin position="36"/>
        <end position="185"/>
    </location>
</feature>
<sequence>MVITFAFAGSAMAAVPAWNLGNTGPANIYNLNAAASGVMHNLGTGKCVDDYAYKTAAGSAVASYTCNGATNQNWTYTPNEEYGYSDLGQTGTLKLNNAPSMCLSVPDPKGDGSGVVKGSLVELDPCKADAKNQQWLIQFASNGSTRVEEPTGSVCLDTPGGSTKDGVQLQLYTCNGTPAQWFTPPSASLPPTGTVSNPTLGKCLTDPANNLTAGTLLQSSACVGGDASQLWTLNQDGSLSHGLQCLDVVGGETATARGTQVDLAACNGGLDQQWIVGLDTSDRTTLVNPNSGRCLDIPSSSTKDGTVLQIWDCNNTGAQVWNAPQYPHASIVGPTVAPPSVTPPANGDDRGARLDAMQQAQNIREAQTRMAEAMHAGGLQMKTDADAALAGSTDNLLQTWQTWRSDGFTDDPNSAISKDRAATKIADQNRAQRDEGRHHLLDGFSMYPTEPDPIGDAVNYMSSDSTFWQEVDSTAFALPLPKADQAARDKVNAIAQANAASGDPDTAWLWPIYAQDTLNGSADDARRFIEFNGIPTVEPAKDTPEFRIEVEALKTRWASGDYTNPLDPNYVMLDVEETAWTEYQQELNSQAQQRADITTAERRGLESLRTSVETMNDGLSYAWYAGQLLWAQQYRDPTNWPGAPTAQIPHYLGMIKAKVAGLSSAADMAAGQAQDAANQAQAAEDSAIQTAEANGYPEGRGLTYALQSAQVTKAAAAAAQADANALHTAVAATNATLSDSNTLFATASAEAHAAQAQFLRESAQGDAKLAATLAASAQTQATSAANYAQAAATAKDNALAAESNAETSAAAAHQDAVDAAQARQQAAADRATADAQRAKAQQDEADAQQQSATAQSLDATAQAAASTAADRDAAAQTAESTASTARDNAWTAEQNRDALAAKADAADAAAAAAVGTADAGAARAAADQADAAAQGARSAADNASADADSATVAAHNARAAANAADEAAARAKKAAAKADSDAAATHAAALQAHAAAADAISDANKSASAAADAQQSADQAKATAKDARSKADAAQTQATAAIADAAVAAGQASATAAAAEQAAAAAGTVAGPANQSIDLAAPYAASDSAAGLSTLASEAAKTVAQQQADVAQAQAAQAAKAATDAQAAADKATGDAKLAAQAAADAAKSAAAAAQSAAAAMKSAASAATDSATAVKAAAHSDELDQQAQVDDAAANDSATAAASDASAANAAATSAETDAAGAHQAANTAQSAADSAQQASNAADASADQADQAAAKAQQDAADALAAANRAGFESSSDNGWCAPGSSNVCAASTHTGTPGSNDCTAGWAQYGCDMAASLNGDWQAAFTAKFGDCLHAQFGDLDCQAAMFMQSAVIAAAKAGVDPRLVLSIALMESRKEQRIINLASLNGNWDSTGVAAYLAYEGESAGLSLDHSWPSDGGVASLGVTNIRPDTYSLLQSTYSQVFSGYQWQNLADHTDLDMDATAYYVKYLESTEIPKVSQAAHDKYTPQEIIYGLYNGGIGSGSASYQVYSSTGHFGNQVTANIDTWEQFWNQSNDMICGSGVLACSWH</sequence>
<dbReference type="SMART" id="SM00458">
    <property type="entry name" value="RICIN"/>
    <property type="match status" value="2"/>
</dbReference>
<evidence type="ECO:0000256" key="2">
    <source>
        <dbReference type="ARBA" id="ARBA00023157"/>
    </source>
</evidence>
<keyword evidence="7" id="KW-1185">Reference proteome</keyword>
<feature type="compositionally biased region" description="Low complexity" evidence="4">
    <location>
        <begin position="847"/>
        <end position="885"/>
    </location>
</feature>
<name>A0ABU2TPV9_9ACTN</name>
<dbReference type="PANTHER" id="PTHR11675">
    <property type="entry name" value="N-ACETYLGALACTOSAMINYLTRANSFERASE"/>
    <property type="match status" value="1"/>
</dbReference>
<keyword evidence="2" id="KW-1015">Disulfide bond</keyword>
<feature type="region of interest" description="Disordered" evidence="4">
    <location>
        <begin position="1215"/>
        <end position="1257"/>
    </location>
</feature>
<evidence type="ECO:0000259" key="5">
    <source>
        <dbReference type="SMART" id="SM00458"/>
    </source>
</evidence>
<dbReference type="Gene3D" id="2.80.10.50">
    <property type="match status" value="3"/>
</dbReference>
<dbReference type="InterPro" id="IPR035992">
    <property type="entry name" value="Ricin_B-like_lectins"/>
</dbReference>
<gene>
    <name evidence="6" type="ORF">RM764_08135</name>
</gene>
<feature type="coiled-coil region" evidence="3">
    <location>
        <begin position="1010"/>
        <end position="1037"/>
    </location>
</feature>
<protein>
    <submittedName>
        <fullName evidence="6">RICIN domain-containing protein</fullName>
    </submittedName>
</protein>
<evidence type="ECO:0000313" key="7">
    <source>
        <dbReference type="Proteomes" id="UP001183809"/>
    </source>
</evidence>
<feature type="region of interest" description="Disordered" evidence="4">
    <location>
        <begin position="1178"/>
        <end position="1197"/>
    </location>
</feature>
<reference evidence="7" key="1">
    <citation type="submission" date="2023-07" db="EMBL/GenBank/DDBJ databases">
        <title>30 novel species of actinomycetes from the DSMZ collection.</title>
        <authorList>
            <person name="Nouioui I."/>
        </authorList>
    </citation>
    <scope>NUCLEOTIDE SEQUENCE [LARGE SCALE GENOMIC DNA]</scope>
    <source>
        <strain evidence="7">DSM 41699</strain>
    </source>
</reference>
<dbReference type="RefSeq" id="WP_311693422.1">
    <property type="nucleotide sequence ID" value="NZ_JAVREY010000006.1"/>
</dbReference>
<dbReference type="EMBL" id="JAVREY010000006">
    <property type="protein sequence ID" value="MDT0462982.1"/>
    <property type="molecule type" value="Genomic_DNA"/>
</dbReference>
<feature type="compositionally biased region" description="Low complexity" evidence="4">
    <location>
        <begin position="1186"/>
        <end position="1197"/>
    </location>
</feature>
<dbReference type="Pfam" id="PF00652">
    <property type="entry name" value="Ricin_B_lectin"/>
    <property type="match status" value="2"/>
</dbReference>
<evidence type="ECO:0000256" key="1">
    <source>
        <dbReference type="ARBA" id="ARBA00022734"/>
    </source>
</evidence>
<dbReference type="Proteomes" id="UP001183809">
    <property type="component" value="Unassembled WGS sequence"/>
</dbReference>
<feature type="region of interest" description="Disordered" evidence="4">
    <location>
        <begin position="810"/>
        <end position="889"/>
    </location>
</feature>
<keyword evidence="1" id="KW-0430">Lectin</keyword>
<accession>A0ABU2TPV9</accession>